<evidence type="ECO:0000256" key="13">
    <source>
        <dbReference type="RuleBase" id="RU361133"/>
    </source>
</evidence>
<dbReference type="InterPro" id="IPR001192">
    <property type="entry name" value="PI-PLC_fam"/>
</dbReference>
<dbReference type="SUPFAM" id="SSF51695">
    <property type="entry name" value="PLC-like phosphodiesterases"/>
    <property type="match status" value="1"/>
</dbReference>
<accession>A0A8J4UFU1</accession>
<keyword evidence="9 13" id="KW-0443">Lipid metabolism</keyword>
<dbReference type="FunFam" id="3.20.20.190:FF:000006">
    <property type="entry name" value="Phosphoinositide phospholipase C"/>
    <property type="match status" value="1"/>
</dbReference>
<name>A0A8J4UFU1_CLAMG</name>
<dbReference type="GO" id="GO:0005509">
    <property type="term" value="F:calcium ion binding"/>
    <property type="evidence" value="ECO:0007669"/>
    <property type="project" value="InterPro"/>
</dbReference>
<dbReference type="InterPro" id="IPR000909">
    <property type="entry name" value="PLipase_C_PInositol-sp_X_dom"/>
</dbReference>
<feature type="region of interest" description="Disordered" evidence="14">
    <location>
        <begin position="778"/>
        <end position="849"/>
    </location>
</feature>
<dbReference type="SMART" id="SM00054">
    <property type="entry name" value="EFh"/>
    <property type="match status" value="2"/>
</dbReference>
<evidence type="ECO:0000256" key="5">
    <source>
        <dbReference type="ARBA" id="ARBA00022490"/>
    </source>
</evidence>
<dbReference type="SUPFAM" id="SSF49562">
    <property type="entry name" value="C2 domain (Calcium/lipid-binding domain, CaLB)"/>
    <property type="match status" value="1"/>
</dbReference>
<feature type="compositionally biased region" description="Basic residues" evidence="14">
    <location>
        <begin position="428"/>
        <end position="439"/>
    </location>
</feature>
<feature type="domain" description="PI-PLC Y-box" evidence="17">
    <location>
        <begin position="476"/>
        <end position="589"/>
    </location>
</feature>
<dbReference type="InterPro" id="IPR018247">
    <property type="entry name" value="EF_Hand_1_Ca_BS"/>
</dbReference>
<feature type="signal peptide" evidence="15">
    <location>
        <begin position="1"/>
        <end position="22"/>
    </location>
</feature>
<keyword evidence="5" id="KW-0963">Cytoplasm</keyword>
<dbReference type="EMBL" id="QNUK01000023">
    <property type="protein sequence ID" value="KAF5907268.1"/>
    <property type="molecule type" value="Genomic_DNA"/>
</dbReference>
<feature type="compositionally biased region" description="Acidic residues" evidence="14">
    <location>
        <begin position="320"/>
        <end position="338"/>
    </location>
</feature>
<feature type="compositionally biased region" description="Basic and acidic residues" evidence="14">
    <location>
        <begin position="799"/>
        <end position="813"/>
    </location>
</feature>
<feature type="non-terminal residue" evidence="19">
    <location>
        <position position="1"/>
    </location>
</feature>
<evidence type="ECO:0000313" key="19">
    <source>
        <dbReference type="EMBL" id="KAF5907268.1"/>
    </source>
</evidence>
<dbReference type="FunFam" id="3.20.20.190:FF:000002">
    <property type="entry name" value="Phosphoinositide phospholipase C"/>
    <property type="match status" value="1"/>
</dbReference>
<feature type="domain" description="EF-hand" evidence="18">
    <location>
        <begin position="10"/>
        <end position="45"/>
    </location>
</feature>
<keyword evidence="4" id="KW-1003">Cell membrane</keyword>
<dbReference type="GO" id="GO:0048015">
    <property type="term" value="P:phosphatidylinositol-mediated signaling"/>
    <property type="evidence" value="ECO:0007669"/>
    <property type="project" value="TreeGrafter"/>
</dbReference>
<dbReference type="GO" id="GO:0004435">
    <property type="term" value="F:phosphatidylinositol-4,5-bisphosphate phospholipase C activity"/>
    <property type="evidence" value="ECO:0007669"/>
    <property type="project" value="UniProtKB-EC"/>
</dbReference>
<dbReference type="InterPro" id="IPR002048">
    <property type="entry name" value="EF_hand_dom"/>
</dbReference>
<dbReference type="OrthoDB" id="269822at2759"/>
<keyword evidence="10" id="KW-0807">Transducer</keyword>
<dbReference type="PRINTS" id="PR00390">
    <property type="entry name" value="PHPHLIPASEC"/>
</dbReference>
<dbReference type="PROSITE" id="PS50007">
    <property type="entry name" value="PIPLC_X_DOMAIN"/>
    <property type="match status" value="1"/>
</dbReference>
<evidence type="ECO:0000256" key="7">
    <source>
        <dbReference type="ARBA" id="ARBA00022837"/>
    </source>
</evidence>
<evidence type="ECO:0000259" key="18">
    <source>
        <dbReference type="PROSITE" id="PS50222"/>
    </source>
</evidence>
<dbReference type="InterPro" id="IPR046971">
    <property type="entry name" value="PLC-eta2_EFh"/>
</dbReference>
<dbReference type="Gene3D" id="2.60.40.150">
    <property type="entry name" value="C2 domain"/>
    <property type="match status" value="1"/>
</dbReference>
<evidence type="ECO:0000256" key="6">
    <source>
        <dbReference type="ARBA" id="ARBA00022723"/>
    </source>
</evidence>
<feature type="domain" description="C2" evidence="16">
    <location>
        <begin position="590"/>
        <end position="719"/>
    </location>
</feature>
<dbReference type="FunFam" id="1.10.238.10:FF:000036">
    <property type="entry name" value="Phosphoinositide phospholipase C"/>
    <property type="match status" value="1"/>
</dbReference>
<feature type="compositionally biased region" description="Basic and acidic residues" evidence="14">
    <location>
        <begin position="389"/>
        <end position="403"/>
    </location>
</feature>
<dbReference type="PROSITE" id="PS50008">
    <property type="entry name" value="PIPLC_Y_DOMAIN"/>
    <property type="match status" value="1"/>
</dbReference>
<evidence type="ECO:0000259" key="17">
    <source>
        <dbReference type="PROSITE" id="PS50008"/>
    </source>
</evidence>
<dbReference type="GO" id="GO:0005737">
    <property type="term" value="C:cytoplasm"/>
    <property type="evidence" value="ECO:0007669"/>
    <property type="project" value="UniProtKB-SubCell"/>
</dbReference>
<evidence type="ECO:0000256" key="9">
    <source>
        <dbReference type="ARBA" id="ARBA00023098"/>
    </source>
</evidence>
<proteinExistence type="predicted"/>
<keyword evidence="6" id="KW-0479">Metal-binding</keyword>
<keyword evidence="7" id="KW-0106">Calcium</keyword>
<dbReference type="PROSITE" id="PS00018">
    <property type="entry name" value="EF_HAND_1"/>
    <property type="match status" value="1"/>
</dbReference>
<dbReference type="PANTHER" id="PTHR10336:SF166">
    <property type="entry name" value="1-PHOSPHATIDYLINOSITOL 4,5-BISPHOSPHATE PHOSPHODIESTERASE ETA-2"/>
    <property type="match status" value="1"/>
</dbReference>
<dbReference type="AlphaFoldDB" id="A0A8J4UFU1"/>
<dbReference type="InterPro" id="IPR011992">
    <property type="entry name" value="EF-hand-dom_pair"/>
</dbReference>
<comment type="catalytic activity">
    <reaction evidence="11">
        <text>a 1,2-diacyl-sn-glycero-3-phospho-(1D-myo-inositol-4,5-bisphosphate) + H2O = 1D-myo-inositol 1,4,5-trisphosphate + a 1,2-diacyl-sn-glycerol + H(+)</text>
        <dbReference type="Rhea" id="RHEA:33179"/>
        <dbReference type="ChEBI" id="CHEBI:15377"/>
        <dbReference type="ChEBI" id="CHEBI:15378"/>
        <dbReference type="ChEBI" id="CHEBI:17815"/>
        <dbReference type="ChEBI" id="CHEBI:58456"/>
        <dbReference type="ChEBI" id="CHEBI:203600"/>
        <dbReference type="EC" id="3.1.4.11"/>
    </reaction>
    <physiologicalReaction direction="left-to-right" evidence="11">
        <dbReference type="Rhea" id="RHEA:33180"/>
    </physiologicalReaction>
</comment>
<dbReference type="FunFam" id="2.60.40.150:FF:000018">
    <property type="entry name" value="Phosphoinositide phospholipase C"/>
    <property type="match status" value="1"/>
</dbReference>
<dbReference type="GO" id="GO:0046488">
    <property type="term" value="P:phosphatidylinositol metabolic process"/>
    <property type="evidence" value="ECO:0007669"/>
    <property type="project" value="TreeGrafter"/>
</dbReference>
<comment type="function">
    <text evidence="12">The production of the second messenger molecules diacylglycerol (DAG) and inositol 1,4,5-trisphosphate (IP3) is mediated by activated phosphatidylinositol-specific phospholipase C enzymes. This phospholipase activity is very sensitive to calcium. May be important for formation and maintenance of the neuronal network in the postnatal brain.</text>
</comment>
<evidence type="ECO:0000256" key="3">
    <source>
        <dbReference type="ARBA" id="ARBA00004496"/>
    </source>
</evidence>
<organism evidence="19 20">
    <name type="scientific">Clarias magur</name>
    <name type="common">Asian catfish</name>
    <name type="synonym">Macropteronotus magur</name>
    <dbReference type="NCBI Taxonomy" id="1594786"/>
    <lineage>
        <taxon>Eukaryota</taxon>
        <taxon>Metazoa</taxon>
        <taxon>Chordata</taxon>
        <taxon>Craniata</taxon>
        <taxon>Vertebrata</taxon>
        <taxon>Euteleostomi</taxon>
        <taxon>Actinopterygii</taxon>
        <taxon>Neopterygii</taxon>
        <taxon>Teleostei</taxon>
        <taxon>Ostariophysi</taxon>
        <taxon>Siluriformes</taxon>
        <taxon>Clariidae</taxon>
        <taxon>Clarias</taxon>
    </lineage>
</organism>
<evidence type="ECO:0000259" key="16">
    <source>
        <dbReference type="PROSITE" id="PS50004"/>
    </source>
</evidence>
<evidence type="ECO:0000256" key="12">
    <source>
        <dbReference type="ARBA" id="ARBA00054490"/>
    </source>
</evidence>
<evidence type="ECO:0000256" key="15">
    <source>
        <dbReference type="SAM" id="SignalP"/>
    </source>
</evidence>
<dbReference type="Pfam" id="PF09279">
    <property type="entry name" value="EF-hand_like"/>
    <property type="match status" value="1"/>
</dbReference>
<gene>
    <name evidence="19" type="primary">plch2</name>
    <name evidence="19" type="ORF">DAT39_002940</name>
</gene>
<dbReference type="SMART" id="SM00239">
    <property type="entry name" value="C2"/>
    <property type="match status" value="1"/>
</dbReference>
<keyword evidence="20" id="KW-1185">Reference proteome</keyword>
<comment type="caution">
    <text evidence="19">The sequence shown here is derived from an EMBL/GenBank/DDBJ whole genome shotgun (WGS) entry which is preliminary data.</text>
</comment>
<evidence type="ECO:0000256" key="2">
    <source>
        <dbReference type="ARBA" id="ARBA00004236"/>
    </source>
</evidence>
<dbReference type="InterPro" id="IPR001711">
    <property type="entry name" value="PLipase_C_Pinositol-sp_Y"/>
</dbReference>
<dbReference type="InterPro" id="IPR035892">
    <property type="entry name" value="C2_domain_sf"/>
</dbReference>
<dbReference type="SMART" id="SM00149">
    <property type="entry name" value="PLCYc"/>
    <property type="match status" value="1"/>
</dbReference>
<dbReference type="SUPFAM" id="SSF47473">
    <property type="entry name" value="EF-hand"/>
    <property type="match status" value="1"/>
</dbReference>
<feature type="region of interest" description="Disordered" evidence="14">
    <location>
        <begin position="314"/>
        <end position="470"/>
    </location>
</feature>
<dbReference type="PROSITE" id="PS50222">
    <property type="entry name" value="EF_HAND_2"/>
    <property type="match status" value="2"/>
</dbReference>
<dbReference type="InterPro" id="IPR017946">
    <property type="entry name" value="PLC-like_Pdiesterase_TIM-brl"/>
</dbReference>
<keyword evidence="8 13" id="KW-0442">Lipid degradation</keyword>
<dbReference type="SMART" id="SM00148">
    <property type="entry name" value="PLCXc"/>
    <property type="match status" value="1"/>
</dbReference>
<dbReference type="PANTHER" id="PTHR10336">
    <property type="entry name" value="PHOSPHOINOSITIDE-SPECIFIC PHOSPHOLIPASE C FAMILY PROTEIN"/>
    <property type="match status" value="1"/>
</dbReference>
<feature type="chain" id="PRO_5035288705" description="Phosphoinositide phospholipase C" evidence="15">
    <location>
        <begin position="23"/>
        <end position="1121"/>
    </location>
</feature>
<dbReference type="InterPro" id="IPR015359">
    <property type="entry name" value="PLC_EF-hand-like"/>
</dbReference>
<reference evidence="19" key="1">
    <citation type="submission" date="2020-07" db="EMBL/GenBank/DDBJ databases">
        <title>Clarias magur genome sequencing, assembly and annotation.</title>
        <authorList>
            <person name="Kushwaha B."/>
            <person name="Kumar R."/>
            <person name="Das P."/>
            <person name="Joshi C.G."/>
            <person name="Kumar D."/>
            <person name="Nagpure N.S."/>
            <person name="Pandey M."/>
            <person name="Agarwal S."/>
            <person name="Srivastava S."/>
            <person name="Singh M."/>
            <person name="Sahoo L."/>
            <person name="Jayasankar P."/>
            <person name="Meher P.K."/>
            <person name="Koringa P.G."/>
            <person name="Iquebal M.A."/>
            <person name="Das S.P."/>
            <person name="Bit A."/>
            <person name="Patnaik S."/>
            <person name="Patel N."/>
            <person name="Shah T.M."/>
            <person name="Hinsu A."/>
            <person name="Jena J.K."/>
        </authorList>
    </citation>
    <scope>NUCLEOTIDE SEQUENCE</scope>
    <source>
        <strain evidence="19">CIFAMagur01</strain>
        <tissue evidence="19">Testis</tissue>
    </source>
</reference>
<sequence>MFAMFISLTGCITWLKQTFTEADKNGDGSLSISEVLQLLHKLNVNLPRQKVKQMFKEADTDDNQGTLDFDEFCSFYKMMSTRRDLYLLMLTYSNHKDHLDADDLTRFLENEQKMSNVTKEHCLEIITKFEPCPENQQQGVLGIDGFTNYMRSPAGDIFKPEHHEVNQDMTQPLCKYFIASSHNTYLMGDQLMSQSRVDMYAWVLQAGCRCVEVDCWDGQDGEPIVHHGYTLTSKILFKDVIETINKYAFVKNPYPVILSIENHCSVPQQKKMAECLVEILGEKLDLSSVKADESGLLPSPDSLKGKILVKGKKLPPNIDENAEEGDVSDEDSADEMEDDCKLMNGDTSMNRKQVENVAKKKLDSLMKESKIRDREDPDSFTIAALPPSGKRDEKPTMKGKGDETTDTGDESSPSANKRPARSFMGSFSRRKKKTSKIKKTSSFEDTDTDQESSSSASKAPLHHSRRKKTMKLSRALSDLVKYTKSVAMQDLETQGGSSWLVSSLSETKAHQLIQQKPSHFVHFNQRQLSRIYPSSYRVDSSNFNPQPFWNIGCHLVALNYQSEGRVLQLNRAKFYSNGNCGYVLKPECMCDGSFNPMLEDPLPGQMRKQLVVKIISGQQLPKPKDSMLGDRGEIIDPFVEVEIIGLPIDCCKEQTRVVDDNGFNPMWEETLVFTVHMPEITLVRFLVWDHDPIGQDFIGQRTIAFNSMMPGYRHVYLEGMEEASIFVHVAVNDITGKARPASGIKGLFHRNPKQASLDSHAAALHSRKPAFGAHLLRRTASAPTKGQPKVKRGFPEISIDTKDCSSEGASSERESEEGPAAHPNGDTAASARPWEHGTNGKLHPDDGTGKIKFVNPDPMAKPLHNRRGMSEPLRRADRLKLMDLLENQDVFTCVTVNSTGRIGMTSSCMKCIIGTKESPDLERKIVANLKKGSAPVPDRVFCSTKVIRKVSPEPGPRTKVIALPKQPEQPQSKPEPEVQFFKPIPMPRVQSKARRTLVFSDSHAPGNGYARNAIPCRHPQSHEAPVPLTLDSKSGSNRQLFAPANYGSNHRDFCPINGDVCHSKSNWGSCSSLESLELLPIIPTRAMDKHKRVVGTLQREMNILFAQKMEEIRSKSPLFFT</sequence>
<dbReference type="Proteomes" id="UP000727407">
    <property type="component" value="Unassembled WGS sequence"/>
</dbReference>
<feature type="compositionally biased region" description="Basic residues" evidence="14">
    <location>
        <begin position="460"/>
        <end position="470"/>
    </location>
</feature>
<evidence type="ECO:0000256" key="14">
    <source>
        <dbReference type="SAM" id="MobiDB-lite"/>
    </source>
</evidence>
<dbReference type="Pfam" id="PF00388">
    <property type="entry name" value="PI-PLC-X"/>
    <property type="match status" value="1"/>
</dbReference>
<feature type="compositionally biased region" description="Basic and acidic residues" evidence="14">
    <location>
        <begin position="352"/>
        <end position="377"/>
    </location>
</feature>
<dbReference type="FunFam" id="1.10.238.10:FF:000005">
    <property type="entry name" value="Phosphoinositide phospholipase C"/>
    <property type="match status" value="1"/>
</dbReference>
<evidence type="ECO:0000256" key="10">
    <source>
        <dbReference type="ARBA" id="ARBA00023224"/>
    </source>
</evidence>
<dbReference type="Pfam" id="PF00168">
    <property type="entry name" value="C2"/>
    <property type="match status" value="1"/>
</dbReference>
<dbReference type="Gene3D" id="3.20.20.190">
    <property type="entry name" value="Phosphatidylinositol (PI) phosphodiesterase"/>
    <property type="match status" value="2"/>
</dbReference>
<evidence type="ECO:0000256" key="8">
    <source>
        <dbReference type="ARBA" id="ARBA00022963"/>
    </source>
</evidence>
<dbReference type="PROSITE" id="PS50004">
    <property type="entry name" value="C2"/>
    <property type="match status" value="1"/>
</dbReference>
<dbReference type="GO" id="GO:0051209">
    <property type="term" value="P:release of sequestered calcium ion into cytosol"/>
    <property type="evidence" value="ECO:0007669"/>
    <property type="project" value="TreeGrafter"/>
</dbReference>
<dbReference type="InterPro" id="IPR000008">
    <property type="entry name" value="C2_dom"/>
</dbReference>
<evidence type="ECO:0000256" key="11">
    <source>
        <dbReference type="ARBA" id="ARBA00023674"/>
    </source>
</evidence>
<dbReference type="Gene3D" id="1.10.238.10">
    <property type="entry name" value="EF-hand"/>
    <property type="match status" value="2"/>
</dbReference>
<protein>
    <recommendedName>
        <fullName evidence="13">Phosphoinositide phospholipase C</fullName>
        <ecNumber evidence="13">3.1.4.11</ecNumber>
    </recommendedName>
</protein>
<dbReference type="Pfam" id="PF00387">
    <property type="entry name" value="PI-PLC-Y"/>
    <property type="match status" value="1"/>
</dbReference>
<dbReference type="GO" id="GO:0016042">
    <property type="term" value="P:lipid catabolic process"/>
    <property type="evidence" value="ECO:0007669"/>
    <property type="project" value="UniProtKB-KW"/>
</dbReference>
<evidence type="ECO:0000256" key="1">
    <source>
        <dbReference type="ARBA" id="ARBA00001913"/>
    </source>
</evidence>
<comment type="cofactor">
    <cofactor evidence="1">
        <name>Ca(2+)</name>
        <dbReference type="ChEBI" id="CHEBI:29108"/>
    </cofactor>
</comment>
<dbReference type="EC" id="3.1.4.11" evidence="13"/>
<evidence type="ECO:0000256" key="4">
    <source>
        <dbReference type="ARBA" id="ARBA00022475"/>
    </source>
</evidence>
<keyword evidence="4" id="KW-0472">Membrane</keyword>
<keyword evidence="13" id="KW-0378">Hydrolase</keyword>
<feature type="domain" description="EF-hand" evidence="18">
    <location>
        <begin position="46"/>
        <end position="82"/>
    </location>
</feature>
<dbReference type="CDD" id="cd00275">
    <property type="entry name" value="C2_PLC_like"/>
    <property type="match status" value="1"/>
</dbReference>
<dbReference type="GO" id="GO:0005886">
    <property type="term" value="C:plasma membrane"/>
    <property type="evidence" value="ECO:0007669"/>
    <property type="project" value="UniProtKB-SubCell"/>
</dbReference>
<comment type="subcellular location">
    <subcellularLocation>
        <location evidence="2">Cell membrane</location>
    </subcellularLocation>
    <subcellularLocation>
        <location evidence="3">Cytoplasm</location>
    </subcellularLocation>
</comment>
<keyword evidence="15" id="KW-0732">Signal</keyword>
<evidence type="ECO:0000313" key="20">
    <source>
        <dbReference type="Proteomes" id="UP000727407"/>
    </source>
</evidence>
<dbReference type="CDD" id="cd16221">
    <property type="entry name" value="EFh_PI-PLCeta2"/>
    <property type="match status" value="1"/>
</dbReference>